<evidence type="ECO:0000313" key="4">
    <source>
        <dbReference type="EMBL" id="CUG90311.1"/>
    </source>
</evidence>
<feature type="compositionally biased region" description="Low complexity" evidence="1">
    <location>
        <begin position="9"/>
        <end position="22"/>
    </location>
</feature>
<protein>
    <submittedName>
        <fullName evidence="3">Nucleoredoxin</fullName>
    </submittedName>
    <submittedName>
        <fullName evidence="4">Tryparedoxin, putative</fullName>
    </submittedName>
</protein>
<dbReference type="PROSITE" id="PS51352">
    <property type="entry name" value="THIOREDOXIN_2"/>
    <property type="match status" value="1"/>
</dbReference>
<reference evidence="3" key="1">
    <citation type="submission" date="2008-08" db="EMBL/GenBank/DDBJ databases">
        <title>Insights into the genome sequence of a free-living kinetoplastid: Bodo saltans (Kinetoplastida: Euglenozoa).</title>
        <authorList>
            <person name="Jackson A.P."/>
            <person name="Quail M.A."/>
            <person name="Berriman M."/>
        </authorList>
    </citation>
    <scope>NUCLEOTIDE SEQUENCE</scope>
    <source>
        <strain evidence="3">Lake Konstanz</strain>
    </source>
</reference>
<dbReference type="EMBL" id="CYKH01001813">
    <property type="protein sequence ID" value="CUG90311.1"/>
    <property type="molecule type" value="Genomic_DNA"/>
</dbReference>
<dbReference type="EMBL" id="FJ168553">
    <property type="protein sequence ID" value="ACI16008.1"/>
    <property type="molecule type" value="Genomic_DNA"/>
</dbReference>
<evidence type="ECO:0000313" key="5">
    <source>
        <dbReference type="Proteomes" id="UP000051952"/>
    </source>
</evidence>
<dbReference type="InterPro" id="IPR036249">
    <property type="entry name" value="Thioredoxin-like_sf"/>
</dbReference>
<accession>B6DTG2</accession>
<reference evidence="4" key="3">
    <citation type="submission" date="2015-09" db="EMBL/GenBank/DDBJ databases">
        <authorList>
            <person name="Jackson K.R."/>
            <person name="Lunt B.L."/>
            <person name="Fisher J.N.B."/>
            <person name="Gardner A.V."/>
            <person name="Bailey M.E."/>
            <person name="Deus L.M."/>
            <person name="Earl A.S."/>
            <person name="Gibby P.D."/>
            <person name="Hartmann K.A."/>
            <person name="Liu J.E."/>
            <person name="Manci A.M."/>
            <person name="Nielsen D.A."/>
            <person name="Solomon M.B."/>
            <person name="Breakwell D.P."/>
            <person name="Burnett S.H."/>
            <person name="Grose J.H."/>
        </authorList>
    </citation>
    <scope>NUCLEOTIDE SEQUENCE [LARGE SCALE GENOMIC DNA]</scope>
    <source>
        <strain evidence="4">Lake Konstanz</strain>
    </source>
</reference>
<dbReference type="Proteomes" id="UP000051952">
    <property type="component" value="Unassembled WGS sequence"/>
</dbReference>
<dbReference type="InterPro" id="IPR012336">
    <property type="entry name" value="Thioredoxin-like_fold"/>
</dbReference>
<name>B6DTG2_BODSA</name>
<evidence type="ECO:0000256" key="1">
    <source>
        <dbReference type="SAM" id="MobiDB-lite"/>
    </source>
</evidence>
<evidence type="ECO:0000313" key="3">
    <source>
        <dbReference type="EMBL" id="ACI16008.1"/>
    </source>
</evidence>
<dbReference type="Gene3D" id="3.40.30.10">
    <property type="entry name" value="Glutaredoxin"/>
    <property type="match status" value="2"/>
</dbReference>
<keyword evidence="5" id="KW-1185">Reference proteome</keyword>
<feature type="region of interest" description="Disordered" evidence="1">
    <location>
        <begin position="1"/>
        <end position="32"/>
    </location>
</feature>
<dbReference type="OMA" id="MARISVM"/>
<dbReference type="PANTHER" id="PTHR46472">
    <property type="entry name" value="NUCLEOREDOXIN"/>
    <property type="match status" value="1"/>
</dbReference>
<gene>
    <name evidence="4" type="ORF">BSAL_26075</name>
</gene>
<reference evidence="5" key="2">
    <citation type="submission" date="2015-09" db="EMBL/GenBank/DDBJ databases">
        <authorList>
            <consortium name="Pathogen Informatics"/>
        </authorList>
    </citation>
    <scope>NUCLEOTIDE SEQUENCE [LARGE SCALE GENOMIC DNA]</scope>
    <source>
        <strain evidence="5">Lake Konstanz</strain>
    </source>
</reference>
<dbReference type="SUPFAM" id="SSF52833">
    <property type="entry name" value="Thioredoxin-like"/>
    <property type="match status" value="2"/>
</dbReference>
<dbReference type="PANTHER" id="PTHR46472:SF1">
    <property type="entry name" value="NUCLEOREDOXIN"/>
    <property type="match status" value="1"/>
</dbReference>
<feature type="domain" description="Thioredoxin" evidence="2">
    <location>
        <begin position="14"/>
        <end position="194"/>
    </location>
</feature>
<dbReference type="InterPro" id="IPR013766">
    <property type="entry name" value="Thioredoxin_domain"/>
</dbReference>
<dbReference type="GO" id="GO:0005634">
    <property type="term" value="C:nucleus"/>
    <property type="evidence" value="ECO:0007669"/>
    <property type="project" value="TreeGrafter"/>
</dbReference>
<evidence type="ECO:0000259" key="2">
    <source>
        <dbReference type="PROSITE" id="PS51352"/>
    </source>
</evidence>
<dbReference type="AlphaFoldDB" id="B6DTG2"/>
<dbReference type="GO" id="GO:0004791">
    <property type="term" value="F:thioredoxin-disulfide reductase (NADPH) activity"/>
    <property type="evidence" value="ECO:0007669"/>
    <property type="project" value="TreeGrafter"/>
</dbReference>
<sequence length="472" mass="51722">MSSSTEEITAVPTVAPAETTPESTVTAPVAGASAPKTPLQKLLRGLDMLLVKGSESIPASSIAPPVHKNVLFYFSAQWCPPCKRFTTRLAQLYKELRDRGRTDFEVIFVSCDSSAGEFSEYSKEMPFPAIPFSKKKERDSLLRKFKVQSLPTLVVIDAVDGTVINKSAVQDAREEHALEKFPWKSRTLLDILEDLVVTAKDGSRVTAEKLKTLSCFSIYFAGQWSPPCRAFTPQLMSIYGQLKEFDDERRNTEIIFISCDRTLEAYEEFCYDMPWAAAGFQHPMIKELTKLLDLHTAPALVTCKPDGTVLNKNARFDASDDLSGERYPWSPDPLPPATELHPSEQVVAALNETCCFTLHLNGSGNAQTQLTEFKAAATEFGPAHNAASGSAEDSVKVNFFVTPENDADLLQRLVAVVAAQLPPAGKAFVLCTSILGEKTKEVFAGDITKQSIIGVATRFVKKVKDGAAPQDD</sequence>
<dbReference type="GO" id="GO:0030178">
    <property type="term" value="P:negative regulation of Wnt signaling pathway"/>
    <property type="evidence" value="ECO:0007669"/>
    <property type="project" value="TreeGrafter"/>
</dbReference>
<dbReference type="OrthoDB" id="189920at2759"/>
<organism evidence="3">
    <name type="scientific">Bodo saltans</name>
    <name type="common">Flagellated protozoan</name>
    <dbReference type="NCBI Taxonomy" id="75058"/>
    <lineage>
        <taxon>Eukaryota</taxon>
        <taxon>Discoba</taxon>
        <taxon>Euglenozoa</taxon>
        <taxon>Kinetoplastea</taxon>
        <taxon>Metakinetoplastina</taxon>
        <taxon>Eubodonida</taxon>
        <taxon>Bodonidae</taxon>
        <taxon>Bodo</taxon>
    </lineage>
</organism>
<proteinExistence type="predicted"/>
<dbReference type="GO" id="GO:0031397">
    <property type="term" value="P:negative regulation of protein ubiquitination"/>
    <property type="evidence" value="ECO:0007669"/>
    <property type="project" value="TreeGrafter"/>
</dbReference>
<dbReference type="VEuPathDB" id="TriTrypDB:BSAL_26075"/>
<dbReference type="Pfam" id="PF13905">
    <property type="entry name" value="Thioredoxin_8"/>
    <property type="match status" value="2"/>
</dbReference>